<proteinExistence type="predicted"/>
<reference evidence="1 2" key="1">
    <citation type="journal article" date="2007" name="PLoS Genet.">
        <title>Patterns and implications of gene gain and loss in the evolution of Prochlorococcus.</title>
        <authorList>
            <person name="Kettler G.C."/>
            <person name="Martiny A.C."/>
            <person name="Huang K."/>
            <person name="Zucker J."/>
            <person name="Coleman M.L."/>
            <person name="Rodrigue S."/>
            <person name="Chen F."/>
            <person name="Lapidus A."/>
            <person name="Ferriera S."/>
            <person name="Johnson J."/>
            <person name="Steglich C."/>
            <person name="Church G.M."/>
            <person name="Richardson P."/>
            <person name="Chisholm S.W."/>
        </authorList>
    </citation>
    <scope>NUCLEOTIDE SEQUENCE [LARGE SCALE GENOMIC DNA]</scope>
    <source>
        <strain evidence="1 2">MIT 9215</strain>
    </source>
</reference>
<sequence>MNNKIYAFVFARGGSKGIPKKNLIKISGIPLLGHSINIAKEIEGVNKIFVSTDCDEIANVGKFFGAEIIKRPYYLSQDDSPEWSAWQHAVKEVNERYGLFDTFLSLPTTSPLRSKSDILKCIEASVDPNFQSVITICELSRNPWFNMVTSKEGKVELINKTQSIYRRQDAPKTFGITTVAYVLKPGFILSSKSIWEGNVKGVEIPTERSIDIDNFLDYKIAKYLFEEKINGTGI</sequence>
<dbReference type="Proteomes" id="UP000002014">
    <property type="component" value="Chromosome"/>
</dbReference>
<dbReference type="OrthoDB" id="9805604at2"/>
<dbReference type="SUPFAM" id="SSF53448">
    <property type="entry name" value="Nucleotide-diphospho-sugar transferases"/>
    <property type="match status" value="1"/>
</dbReference>
<dbReference type="PANTHER" id="PTHR21485">
    <property type="entry name" value="HAD SUPERFAMILY MEMBERS CMAS AND KDSC"/>
    <property type="match status" value="1"/>
</dbReference>
<dbReference type="PANTHER" id="PTHR21485:SF6">
    <property type="entry name" value="N-ACYLNEURAMINATE CYTIDYLYLTRANSFERASE-RELATED"/>
    <property type="match status" value="1"/>
</dbReference>
<dbReference type="HOGENOM" id="CLU_042930_1_1_3"/>
<dbReference type="CDD" id="cd02513">
    <property type="entry name" value="CMP-NeuAc_Synthase"/>
    <property type="match status" value="1"/>
</dbReference>
<evidence type="ECO:0000313" key="2">
    <source>
        <dbReference type="Proteomes" id="UP000002014"/>
    </source>
</evidence>
<dbReference type="Gene3D" id="3.90.550.10">
    <property type="entry name" value="Spore Coat Polysaccharide Biosynthesis Protein SpsA, Chain A"/>
    <property type="match status" value="1"/>
</dbReference>
<evidence type="ECO:0000313" key="1">
    <source>
        <dbReference type="EMBL" id="ABV51059.1"/>
    </source>
</evidence>
<dbReference type="GO" id="GO:0008781">
    <property type="term" value="F:N-acylneuraminate cytidylyltransferase activity"/>
    <property type="evidence" value="ECO:0007669"/>
    <property type="project" value="TreeGrafter"/>
</dbReference>
<name>A8G628_PROM2</name>
<dbReference type="InterPro" id="IPR003329">
    <property type="entry name" value="Cytidylyl_trans"/>
</dbReference>
<dbReference type="InterPro" id="IPR050793">
    <property type="entry name" value="CMP-NeuNAc_synthase"/>
</dbReference>
<dbReference type="eggNOG" id="COG1083">
    <property type="taxonomic scope" value="Bacteria"/>
</dbReference>
<dbReference type="AlphaFoldDB" id="A8G628"/>
<gene>
    <name evidence="1" type="ordered locus">P9215_14461</name>
</gene>
<dbReference type="RefSeq" id="WP_012008107.1">
    <property type="nucleotide sequence ID" value="NC_009840.1"/>
</dbReference>
<protein>
    <submittedName>
        <fullName evidence="1">CMP-N-acetylneuraminic acid synthetase</fullName>
    </submittedName>
</protein>
<organism evidence="1 2">
    <name type="scientific">Prochlorococcus marinus (strain MIT 9215)</name>
    <dbReference type="NCBI Taxonomy" id="93060"/>
    <lineage>
        <taxon>Bacteria</taxon>
        <taxon>Bacillati</taxon>
        <taxon>Cyanobacteriota</taxon>
        <taxon>Cyanophyceae</taxon>
        <taxon>Synechococcales</taxon>
        <taxon>Prochlorococcaceae</taxon>
        <taxon>Prochlorococcus</taxon>
    </lineage>
</organism>
<dbReference type="Pfam" id="PF02348">
    <property type="entry name" value="CTP_transf_3"/>
    <property type="match status" value="1"/>
</dbReference>
<dbReference type="KEGG" id="pmh:P9215_14461"/>
<dbReference type="InterPro" id="IPR029044">
    <property type="entry name" value="Nucleotide-diphossugar_trans"/>
</dbReference>
<dbReference type="STRING" id="93060.P9215_14461"/>
<accession>A8G628</accession>
<dbReference type="EMBL" id="CP000825">
    <property type="protein sequence ID" value="ABV51059.1"/>
    <property type="molecule type" value="Genomic_DNA"/>
</dbReference>